<feature type="transmembrane region" description="Helical" evidence="8">
    <location>
        <begin position="706"/>
        <end position="729"/>
    </location>
</feature>
<dbReference type="GO" id="GO:0007635">
    <property type="term" value="P:chemosensory behavior"/>
    <property type="evidence" value="ECO:0007669"/>
    <property type="project" value="TreeGrafter"/>
</dbReference>
<evidence type="ECO:0000256" key="1">
    <source>
        <dbReference type="ARBA" id="ARBA00004651"/>
    </source>
</evidence>
<dbReference type="Proteomes" id="UP001458880">
    <property type="component" value="Unassembled WGS sequence"/>
</dbReference>
<keyword evidence="5 8" id="KW-0472">Membrane</keyword>
<dbReference type="GO" id="GO:0043025">
    <property type="term" value="C:neuronal cell body"/>
    <property type="evidence" value="ECO:0007669"/>
    <property type="project" value="TreeGrafter"/>
</dbReference>
<keyword evidence="3 8" id="KW-0812">Transmembrane</keyword>
<evidence type="ECO:0000313" key="10">
    <source>
        <dbReference type="Proteomes" id="UP001458880"/>
    </source>
</evidence>
<dbReference type="InterPro" id="IPR013604">
    <property type="entry name" value="7TM_chemorcpt"/>
</dbReference>
<feature type="transmembrane region" description="Helical" evidence="8">
    <location>
        <begin position="41"/>
        <end position="62"/>
    </location>
</feature>
<feature type="transmembrane region" description="Helical" evidence="8">
    <location>
        <begin position="328"/>
        <end position="349"/>
    </location>
</feature>
<dbReference type="GO" id="GO:0030425">
    <property type="term" value="C:dendrite"/>
    <property type="evidence" value="ECO:0007669"/>
    <property type="project" value="TreeGrafter"/>
</dbReference>
<evidence type="ECO:0000256" key="4">
    <source>
        <dbReference type="ARBA" id="ARBA00022989"/>
    </source>
</evidence>
<keyword evidence="7" id="KW-0807">Transducer</keyword>
<organism evidence="9 10">
    <name type="scientific">Popillia japonica</name>
    <name type="common">Japanese beetle</name>
    <dbReference type="NCBI Taxonomy" id="7064"/>
    <lineage>
        <taxon>Eukaryota</taxon>
        <taxon>Metazoa</taxon>
        <taxon>Ecdysozoa</taxon>
        <taxon>Arthropoda</taxon>
        <taxon>Hexapoda</taxon>
        <taxon>Insecta</taxon>
        <taxon>Pterygota</taxon>
        <taxon>Neoptera</taxon>
        <taxon>Endopterygota</taxon>
        <taxon>Coleoptera</taxon>
        <taxon>Polyphaga</taxon>
        <taxon>Scarabaeiformia</taxon>
        <taxon>Scarabaeidae</taxon>
        <taxon>Rutelinae</taxon>
        <taxon>Popillia</taxon>
    </lineage>
</organism>
<evidence type="ECO:0000313" key="9">
    <source>
        <dbReference type="EMBL" id="KAK9759337.1"/>
    </source>
</evidence>
<evidence type="ECO:0000256" key="5">
    <source>
        <dbReference type="ARBA" id="ARBA00023136"/>
    </source>
</evidence>
<evidence type="ECO:0000256" key="6">
    <source>
        <dbReference type="ARBA" id="ARBA00023170"/>
    </source>
</evidence>
<keyword evidence="6 9" id="KW-0675">Receptor</keyword>
<dbReference type="GO" id="GO:0030424">
    <property type="term" value="C:axon"/>
    <property type="evidence" value="ECO:0007669"/>
    <property type="project" value="TreeGrafter"/>
</dbReference>
<evidence type="ECO:0000256" key="2">
    <source>
        <dbReference type="ARBA" id="ARBA00022475"/>
    </source>
</evidence>
<feature type="transmembrane region" description="Helical" evidence="8">
    <location>
        <begin position="384"/>
        <end position="404"/>
    </location>
</feature>
<dbReference type="GO" id="GO:0008049">
    <property type="term" value="P:male courtship behavior"/>
    <property type="evidence" value="ECO:0007669"/>
    <property type="project" value="TreeGrafter"/>
</dbReference>
<name>A0AAW1NLB1_POPJA</name>
<feature type="transmembrane region" description="Helical" evidence="8">
    <location>
        <begin position="675"/>
        <end position="699"/>
    </location>
</feature>
<dbReference type="GO" id="GO:0050909">
    <property type="term" value="P:sensory perception of taste"/>
    <property type="evidence" value="ECO:0007669"/>
    <property type="project" value="InterPro"/>
</dbReference>
<dbReference type="PANTHER" id="PTHR21143">
    <property type="entry name" value="INVERTEBRATE GUSTATORY RECEPTOR"/>
    <property type="match status" value="1"/>
</dbReference>
<feature type="transmembrane region" description="Helical" evidence="8">
    <location>
        <begin position="287"/>
        <end position="307"/>
    </location>
</feature>
<accession>A0AAW1NLB1</accession>
<feature type="transmembrane region" description="Helical" evidence="8">
    <location>
        <begin position="506"/>
        <end position="529"/>
    </location>
</feature>
<proteinExistence type="predicted"/>
<keyword evidence="10" id="KW-1185">Reference proteome</keyword>
<comment type="subcellular location">
    <subcellularLocation>
        <location evidence="1">Cell membrane</location>
        <topology evidence="1">Multi-pass membrane protein</topology>
    </subcellularLocation>
</comment>
<feature type="transmembrane region" description="Helical" evidence="8">
    <location>
        <begin position="541"/>
        <end position="561"/>
    </location>
</feature>
<comment type="caution">
    <text evidence="9">The sequence shown here is derived from an EMBL/GenBank/DDBJ whole genome shotgun (WGS) entry which is preliminary data.</text>
</comment>
<dbReference type="GO" id="GO:0007165">
    <property type="term" value="P:signal transduction"/>
    <property type="evidence" value="ECO:0007669"/>
    <property type="project" value="UniProtKB-KW"/>
</dbReference>
<reference evidence="9 10" key="1">
    <citation type="journal article" date="2024" name="BMC Genomics">
        <title>De novo assembly and annotation of Popillia japonica's genome with initial clues to its potential as an invasive pest.</title>
        <authorList>
            <person name="Cucini C."/>
            <person name="Boschi S."/>
            <person name="Funari R."/>
            <person name="Cardaioli E."/>
            <person name="Iannotti N."/>
            <person name="Marturano G."/>
            <person name="Paoli F."/>
            <person name="Bruttini M."/>
            <person name="Carapelli A."/>
            <person name="Frati F."/>
            <person name="Nardi F."/>
        </authorList>
    </citation>
    <scope>NUCLEOTIDE SEQUENCE [LARGE SCALE GENOMIC DNA]</scope>
    <source>
        <strain evidence="9">DMR45628</strain>
    </source>
</reference>
<dbReference type="PANTHER" id="PTHR21143:SF104">
    <property type="entry name" value="GUSTATORY RECEPTOR 8A-RELATED"/>
    <property type="match status" value="1"/>
</dbReference>
<feature type="transmembrane region" description="Helical" evidence="8">
    <location>
        <begin position="74"/>
        <end position="97"/>
    </location>
</feature>
<keyword evidence="4 8" id="KW-1133">Transmembrane helix</keyword>
<dbReference type="AlphaFoldDB" id="A0AAW1NLB1"/>
<dbReference type="GO" id="GO:0005886">
    <property type="term" value="C:plasma membrane"/>
    <property type="evidence" value="ECO:0007669"/>
    <property type="project" value="UniProtKB-SubCell"/>
</dbReference>
<feature type="transmembrane region" description="Helical" evidence="8">
    <location>
        <begin position="252"/>
        <end position="275"/>
    </location>
</feature>
<dbReference type="EMBL" id="JASPKY010000001">
    <property type="protein sequence ID" value="KAK9759337.1"/>
    <property type="molecule type" value="Genomic_DNA"/>
</dbReference>
<gene>
    <name evidence="9" type="ORF">QE152_g49</name>
</gene>
<keyword evidence="2" id="KW-1003">Cell membrane</keyword>
<protein>
    <submittedName>
        <fullName evidence="9">7tm Chemosensory receptor</fullName>
    </submittedName>
</protein>
<sequence length="795" mass="92201">MTGIDTFEILQPPLVIKIYFGLLSAKFDQTQRPIIFEKSNIRLVIGTIAQTCILVLFTRMYWISLEFYSNLSSILEWLIYTSYFILDVMLVLICIVLSKFYNDTLISVLNKIGDIEQSLKLVGVELDYTELKSNSVRVMFVYIIMNIIHLTTFIYADYTSVGDILVTLYRTFVLILVDYTHIRRATLFCSMVLLTKNILRKLMQRLEVVSSDRTQLSFGISSKGEFVQAISVIYEDVFACFRDFIHTLSLQLLFDFGICFNVFLFEVFNLIVLILKNDLDAKYTTTILFAIGHVLNGVCFTVFYVVVSEQYYHESYSDLQSILEWMNYVLYYILDIALLLTSIISSKYFNKDSIRALNKIARVEQNLKLVGIRLDYGQLQSRSYYIILIHILVNIIHLLTLTYADYISVGDMFVSIYRSIITIYVDYAQISQVVHFCSVVLIAKNMVEKLIIHMEEIITAQLESIEGNNPCGKALTKNEFIQTISVMFEDIFEFLREFVGTLSFQLLFEFGMIFSVITFHTFNLVALILKDKFDDKYITTVWFSICVLLDGIYPLALYIIVSEMYRVKVINLKETIFKMVTRTTDEMLRKEINALSLQISHENYEITAAGFFVIDMKLVFSIIAAIAMYAIVLMQFDPNAGVFQQYMQHHVLRKSYAKETHNLIREYNQIVSCRMLLLFAMLFFWCTVQVFNFAAMVVIRGFSKEYLGVTLYSVGSMIYSMIYIGGFALSAEMYYKEVEALKSTLFNIMSQLDNDQLKKEINVLSLQMLHENYQITTAGFFVIDLKLLFQLQDFS</sequence>
<dbReference type="Pfam" id="PF08395">
    <property type="entry name" value="7tm_7"/>
    <property type="match status" value="2"/>
</dbReference>
<evidence type="ECO:0000256" key="3">
    <source>
        <dbReference type="ARBA" id="ARBA00022692"/>
    </source>
</evidence>
<evidence type="ECO:0000256" key="8">
    <source>
        <dbReference type="SAM" id="Phobius"/>
    </source>
</evidence>
<evidence type="ECO:0000256" key="7">
    <source>
        <dbReference type="ARBA" id="ARBA00023224"/>
    </source>
</evidence>
<feature type="transmembrane region" description="Helical" evidence="8">
    <location>
        <begin position="138"/>
        <end position="156"/>
    </location>
</feature>
<feature type="transmembrane region" description="Helical" evidence="8">
    <location>
        <begin position="618"/>
        <end position="636"/>
    </location>
</feature>